<name>A0A932CS21_UNCTE</name>
<sequence length="160" mass="17324">MGVSMGVRGRERSKEEKAKGWRILVVDDEEGVRKTLVDILYLFGYEADAVASGEEALAVFDEARHALLIADHCMPGMRGAELIRILHRRCPSLPIIAMTGIGTEGELLAAGAHECFIKPLDIGRFKEAVERDMQGKMANPNRGGEETGRGAFPGSSGTRG</sequence>
<dbReference type="PROSITE" id="PS50110">
    <property type="entry name" value="RESPONSE_REGULATORY"/>
    <property type="match status" value="1"/>
</dbReference>
<dbReference type="InterPro" id="IPR011006">
    <property type="entry name" value="CheY-like_superfamily"/>
</dbReference>
<protein>
    <submittedName>
        <fullName evidence="5">Response regulator</fullName>
    </submittedName>
</protein>
<organism evidence="5 6">
    <name type="scientific">Tectimicrobiota bacterium</name>
    <dbReference type="NCBI Taxonomy" id="2528274"/>
    <lineage>
        <taxon>Bacteria</taxon>
        <taxon>Pseudomonadati</taxon>
        <taxon>Nitrospinota/Tectimicrobiota group</taxon>
        <taxon>Candidatus Tectimicrobiota</taxon>
    </lineage>
</organism>
<dbReference type="Pfam" id="PF00072">
    <property type="entry name" value="Response_reg"/>
    <property type="match status" value="1"/>
</dbReference>
<evidence type="ECO:0000256" key="2">
    <source>
        <dbReference type="PROSITE-ProRule" id="PRU00169"/>
    </source>
</evidence>
<dbReference type="PANTHER" id="PTHR44591:SF21">
    <property type="entry name" value="TWO-COMPONENT RESPONSE REGULATOR"/>
    <property type="match status" value="1"/>
</dbReference>
<dbReference type="SUPFAM" id="SSF52172">
    <property type="entry name" value="CheY-like"/>
    <property type="match status" value="1"/>
</dbReference>
<dbReference type="Gene3D" id="3.40.50.2300">
    <property type="match status" value="1"/>
</dbReference>
<feature type="modified residue" description="4-aspartylphosphate" evidence="2">
    <location>
        <position position="71"/>
    </location>
</feature>
<feature type="region of interest" description="Disordered" evidence="3">
    <location>
        <begin position="134"/>
        <end position="160"/>
    </location>
</feature>
<dbReference type="AlphaFoldDB" id="A0A932CS21"/>
<reference evidence="5" key="1">
    <citation type="submission" date="2020-07" db="EMBL/GenBank/DDBJ databases">
        <title>Huge and variable diversity of episymbiotic CPR bacteria and DPANN archaea in groundwater ecosystems.</title>
        <authorList>
            <person name="He C.Y."/>
            <person name="Keren R."/>
            <person name="Whittaker M."/>
            <person name="Farag I.F."/>
            <person name="Doudna J."/>
            <person name="Cate J.H.D."/>
            <person name="Banfield J.F."/>
        </authorList>
    </citation>
    <scope>NUCLEOTIDE SEQUENCE</scope>
    <source>
        <strain evidence="5">NC_groundwater_672_Ag_B-0.1um_62_36</strain>
    </source>
</reference>
<dbReference type="EMBL" id="JACPRF010000442">
    <property type="protein sequence ID" value="MBI2878061.1"/>
    <property type="molecule type" value="Genomic_DNA"/>
</dbReference>
<dbReference type="GO" id="GO:0000160">
    <property type="term" value="P:phosphorelay signal transduction system"/>
    <property type="evidence" value="ECO:0007669"/>
    <property type="project" value="InterPro"/>
</dbReference>
<dbReference type="Proteomes" id="UP000769766">
    <property type="component" value="Unassembled WGS sequence"/>
</dbReference>
<accession>A0A932CS21</accession>
<dbReference type="InterPro" id="IPR001789">
    <property type="entry name" value="Sig_transdc_resp-reg_receiver"/>
</dbReference>
<dbReference type="CDD" id="cd00156">
    <property type="entry name" value="REC"/>
    <property type="match status" value="1"/>
</dbReference>
<evidence type="ECO:0000313" key="5">
    <source>
        <dbReference type="EMBL" id="MBI2878061.1"/>
    </source>
</evidence>
<feature type="domain" description="Response regulatory" evidence="4">
    <location>
        <begin position="22"/>
        <end position="133"/>
    </location>
</feature>
<evidence type="ECO:0000256" key="3">
    <source>
        <dbReference type="SAM" id="MobiDB-lite"/>
    </source>
</evidence>
<dbReference type="InterPro" id="IPR050595">
    <property type="entry name" value="Bact_response_regulator"/>
</dbReference>
<dbReference type="SMART" id="SM00448">
    <property type="entry name" value="REC"/>
    <property type="match status" value="1"/>
</dbReference>
<evidence type="ECO:0000313" key="6">
    <source>
        <dbReference type="Proteomes" id="UP000769766"/>
    </source>
</evidence>
<gene>
    <name evidence="5" type="ORF">HYY20_14385</name>
</gene>
<comment type="caution">
    <text evidence="5">The sequence shown here is derived from an EMBL/GenBank/DDBJ whole genome shotgun (WGS) entry which is preliminary data.</text>
</comment>
<evidence type="ECO:0000256" key="1">
    <source>
        <dbReference type="ARBA" id="ARBA00022553"/>
    </source>
</evidence>
<evidence type="ECO:0000259" key="4">
    <source>
        <dbReference type="PROSITE" id="PS50110"/>
    </source>
</evidence>
<proteinExistence type="predicted"/>
<keyword evidence="1 2" id="KW-0597">Phosphoprotein</keyword>
<dbReference type="PANTHER" id="PTHR44591">
    <property type="entry name" value="STRESS RESPONSE REGULATOR PROTEIN 1"/>
    <property type="match status" value="1"/>
</dbReference>